<dbReference type="PRINTS" id="PR00080">
    <property type="entry name" value="SDRFAMILY"/>
</dbReference>
<evidence type="ECO:0008006" key="5">
    <source>
        <dbReference type="Google" id="ProtNLM"/>
    </source>
</evidence>
<dbReference type="RefSeq" id="WP_120317966.1">
    <property type="nucleotide sequence ID" value="NZ_BONH01000008.1"/>
</dbReference>
<dbReference type="PANTHER" id="PTHR43157:SF73">
    <property type="entry name" value="WW DOMAIN-CONTAINING OXIDOREDUCTASE-LIKE PROTEIN"/>
    <property type="match status" value="1"/>
</dbReference>
<dbReference type="GO" id="GO:0016491">
    <property type="term" value="F:oxidoreductase activity"/>
    <property type="evidence" value="ECO:0007669"/>
    <property type="project" value="UniProtKB-KW"/>
</dbReference>
<dbReference type="Gene3D" id="3.40.50.720">
    <property type="entry name" value="NAD(P)-binding Rossmann-like Domain"/>
    <property type="match status" value="1"/>
</dbReference>
<evidence type="ECO:0000313" key="4">
    <source>
        <dbReference type="Proteomes" id="UP000659904"/>
    </source>
</evidence>
<dbReference type="Pfam" id="PF00106">
    <property type="entry name" value="adh_short"/>
    <property type="match status" value="1"/>
</dbReference>
<gene>
    <name evidence="3" type="ORF">Cci01nite_23380</name>
</gene>
<protein>
    <recommendedName>
        <fullName evidence="5">Short-subunit dehydrogenase</fullName>
    </recommendedName>
</protein>
<reference evidence="3 4" key="1">
    <citation type="submission" date="2021-01" db="EMBL/GenBank/DDBJ databases">
        <title>Whole genome shotgun sequence of Catellatospora citrea NBRC 14495.</title>
        <authorList>
            <person name="Komaki H."/>
            <person name="Tamura T."/>
        </authorList>
    </citation>
    <scope>NUCLEOTIDE SEQUENCE [LARGE SCALE GENOMIC DNA]</scope>
    <source>
        <strain evidence="3 4">NBRC 14495</strain>
    </source>
</reference>
<name>A0A8J3KAR6_9ACTN</name>
<comment type="similarity">
    <text evidence="2">Belongs to the short-chain dehydrogenases/reductases (SDR) family.</text>
</comment>
<evidence type="ECO:0000256" key="1">
    <source>
        <dbReference type="ARBA" id="ARBA00023002"/>
    </source>
</evidence>
<dbReference type="Proteomes" id="UP000659904">
    <property type="component" value="Unassembled WGS sequence"/>
</dbReference>
<evidence type="ECO:0000313" key="3">
    <source>
        <dbReference type="EMBL" id="GIF97244.1"/>
    </source>
</evidence>
<dbReference type="EMBL" id="BONH01000008">
    <property type="protein sequence ID" value="GIF97244.1"/>
    <property type="molecule type" value="Genomic_DNA"/>
</dbReference>
<sequence>MEDLTRHAVITGATSGIGQAAAVALVRLGWQVTLVGRDPGRLDAALGAVRAAAAGPEPVGLLADFAQLSQVRDLAGKLAGQRVDVLANNAGLVANRRTTTVDGHELTIQTNHLAPFLLAHLMRDQLAPGARIVNTASMAHSFGTLDPDNLDRRGGIYSAWLAYGGSKRANILFAAEAARRWPDLLSYSFHPGVVRTRFGTPAARLFYKIGPGIATPEQGADQLVWLATEDPVRLQNGAYYVLRKPTRPHPSARDPRFAARLWDASATAVL</sequence>
<dbReference type="AlphaFoldDB" id="A0A8J3KAR6"/>
<evidence type="ECO:0000256" key="2">
    <source>
        <dbReference type="RuleBase" id="RU000363"/>
    </source>
</evidence>
<dbReference type="InterPro" id="IPR002347">
    <property type="entry name" value="SDR_fam"/>
</dbReference>
<keyword evidence="1" id="KW-0560">Oxidoreductase</keyword>
<comment type="caution">
    <text evidence="3">The sequence shown here is derived from an EMBL/GenBank/DDBJ whole genome shotgun (WGS) entry which is preliminary data.</text>
</comment>
<proteinExistence type="inferred from homology"/>
<keyword evidence="4" id="KW-1185">Reference proteome</keyword>
<dbReference type="InterPro" id="IPR036291">
    <property type="entry name" value="NAD(P)-bd_dom_sf"/>
</dbReference>
<dbReference type="PANTHER" id="PTHR43157">
    <property type="entry name" value="PHOSPHATIDYLINOSITOL-GLYCAN BIOSYNTHESIS CLASS F PROTEIN-RELATED"/>
    <property type="match status" value="1"/>
</dbReference>
<accession>A0A8J3KAR6</accession>
<dbReference type="SUPFAM" id="SSF51735">
    <property type="entry name" value="NAD(P)-binding Rossmann-fold domains"/>
    <property type="match status" value="1"/>
</dbReference>
<dbReference type="PRINTS" id="PR00081">
    <property type="entry name" value="GDHRDH"/>
</dbReference>
<organism evidence="3 4">
    <name type="scientific">Catellatospora citrea</name>
    <dbReference type="NCBI Taxonomy" id="53366"/>
    <lineage>
        <taxon>Bacteria</taxon>
        <taxon>Bacillati</taxon>
        <taxon>Actinomycetota</taxon>
        <taxon>Actinomycetes</taxon>
        <taxon>Micromonosporales</taxon>
        <taxon>Micromonosporaceae</taxon>
        <taxon>Catellatospora</taxon>
    </lineage>
</organism>